<sequence>MTGAHPTAEYREPADRVVLEKDAAQSTFPGTTAARPLPTVRRVTETIPRTELRTIRAALSDLRKDLINGAFVFRPVPPLAPTHPLVRRAPQRIRQYAPWLPHTAITVFAFYLMAVAVDTEAMGLALLSGVPLLMVLYRPIGAWWLSFAASVGWGLGTAETTIGSMWPWPTTLFVSHIAVMAVVASQNRPRVAGQMLLITAGFGVACDLLSEWRQTNSFPMVVTSCVIVGAVVAWRSLRETKQQVAVQQSATVEERSRRTLLEERATIARELHDVVAHHMSVIAIQAEAAPYRVANPPEELAKSFATIRENAVAALIELRRVLGVVRADDPDAYADADPEAPQPTLAALDTLFAGVRAAGLTVEHITTGAVRPLPSGVELSAYRIIQEALSNALRHAPGCTARVEVAYVLGGLGLRVVNGPPTQAVRPSPGVGHGLLGMRERVAMLNGEMTAGAVEEDGGYEVAVFIPAASDPAAPAADAPGRDEPGPGTSGPDAPGRKAAAPDAPGPMAAAPKRMPGPVSEGETMKP</sequence>
<dbReference type="Pfam" id="PF07730">
    <property type="entry name" value="HisKA_3"/>
    <property type="match status" value="1"/>
</dbReference>
<feature type="region of interest" description="Disordered" evidence="9">
    <location>
        <begin position="471"/>
        <end position="527"/>
    </location>
</feature>
<feature type="domain" description="Signal transduction histidine kinase subgroup 3 dimerisation and phosphoacceptor" evidence="11">
    <location>
        <begin position="263"/>
        <end position="328"/>
    </location>
</feature>
<comment type="caution">
    <text evidence="12">The sequence shown here is derived from an EMBL/GenBank/DDBJ whole genome shotgun (WGS) entry which is preliminary data.</text>
</comment>
<dbReference type="GO" id="GO:0016301">
    <property type="term" value="F:kinase activity"/>
    <property type="evidence" value="ECO:0007669"/>
    <property type="project" value="UniProtKB-KW"/>
</dbReference>
<evidence type="ECO:0000259" key="11">
    <source>
        <dbReference type="Pfam" id="PF07730"/>
    </source>
</evidence>
<keyword evidence="3" id="KW-0597">Phosphoprotein</keyword>
<dbReference type="InterPro" id="IPR011712">
    <property type="entry name" value="Sig_transdc_His_kin_sub3_dim/P"/>
</dbReference>
<dbReference type="PANTHER" id="PTHR24421:SF10">
    <property type="entry name" value="NITRATE_NITRITE SENSOR PROTEIN NARQ"/>
    <property type="match status" value="1"/>
</dbReference>
<keyword evidence="4" id="KW-0808">Transferase</keyword>
<dbReference type="EMBL" id="BNEK01000005">
    <property type="protein sequence ID" value="GHJ30195.1"/>
    <property type="molecule type" value="Genomic_DNA"/>
</dbReference>
<feature type="transmembrane region" description="Helical" evidence="10">
    <location>
        <begin position="124"/>
        <end position="145"/>
    </location>
</feature>
<evidence type="ECO:0000313" key="13">
    <source>
        <dbReference type="Proteomes" id="UP001054854"/>
    </source>
</evidence>
<keyword evidence="5" id="KW-0547">Nucleotide-binding</keyword>
<dbReference type="SUPFAM" id="SSF55874">
    <property type="entry name" value="ATPase domain of HSP90 chaperone/DNA topoisomerase II/histidine kinase"/>
    <property type="match status" value="1"/>
</dbReference>
<dbReference type="InterPro" id="IPR050482">
    <property type="entry name" value="Sensor_HK_TwoCompSys"/>
</dbReference>
<keyword evidence="13" id="KW-1185">Reference proteome</keyword>
<dbReference type="InterPro" id="IPR036890">
    <property type="entry name" value="HATPase_C_sf"/>
</dbReference>
<feature type="transmembrane region" description="Helical" evidence="10">
    <location>
        <begin position="99"/>
        <end position="117"/>
    </location>
</feature>
<evidence type="ECO:0000256" key="2">
    <source>
        <dbReference type="ARBA" id="ARBA00012438"/>
    </source>
</evidence>
<comment type="catalytic activity">
    <reaction evidence="1">
        <text>ATP + protein L-histidine = ADP + protein N-phospho-L-histidine.</text>
        <dbReference type="EC" id="2.7.13.3"/>
    </reaction>
</comment>
<evidence type="ECO:0000256" key="5">
    <source>
        <dbReference type="ARBA" id="ARBA00022741"/>
    </source>
</evidence>
<dbReference type="EC" id="2.7.13.3" evidence="2"/>
<reference evidence="12" key="1">
    <citation type="submission" date="2024-05" db="EMBL/GenBank/DDBJ databases">
        <title>Whole genome shotgun sequence of Streptomyces hygroscopicus NBRC 113678.</title>
        <authorList>
            <person name="Komaki H."/>
            <person name="Tamura T."/>
        </authorList>
    </citation>
    <scope>NUCLEOTIDE SEQUENCE</scope>
    <source>
        <strain evidence="12">N11-34</strain>
    </source>
</reference>
<feature type="compositionally biased region" description="Low complexity" evidence="9">
    <location>
        <begin position="499"/>
        <end position="512"/>
    </location>
</feature>
<evidence type="ECO:0000256" key="3">
    <source>
        <dbReference type="ARBA" id="ARBA00022553"/>
    </source>
</evidence>
<protein>
    <recommendedName>
        <fullName evidence="2">histidine kinase</fullName>
        <ecNumber evidence="2">2.7.13.3</ecNumber>
    </recommendedName>
</protein>
<evidence type="ECO:0000256" key="1">
    <source>
        <dbReference type="ARBA" id="ARBA00000085"/>
    </source>
</evidence>
<evidence type="ECO:0000313" key="12">
    <source>
        <dbReference type="EMBL" id="GHJ30195.1"/>
    </source>
</evidence>
<keyword evidence="8" id="KW-0902">Two-component regulatory system</keyword>
<name>A0ABQ3U3K5_STRHY</name>
<keyword evidence="6 12" id="KW-0418">Kinase</keyword>
<keyword evidence="7" id="KW-0067">ATP-binding</keyword>
<proteinExistence type="predicted"/>
<organism evidence="12 13">
    <name type="scientific">Streptomyces hygroscopicus</name>
    <dbReference type="NCBI Taxonomy" id="1912"/>
    <lineage>
        <taxon>Bacteria</taxon>
        <taxon>Bacillati</taxon>
        <taxon>Actinomycetota</taxon>
        <taxon>Actinomycetes</taxon>
        <taxon>Kitasatosporales</taxon>
        <taxon>Streptomycetaceae</taxon>
        <taxon>Streptomyces</taxon>
        <taxon>Streptomyces violaceusniger group</taxon>
    </lineage>
</organism>
<evidence type="ECO:0000256" key="6">
    <source>
        <dbReference type="ARBA" id="ARBA00022777"/>
    </source>
</evidence>
<dbReference type="CDD" id="cd16917">
    <property type="entry name" value="HATPase_UhpB-NarQ-NarX-like"/>
    <property type="match status" value="1"/>
</dbReference>
<dbReference type="Gene3D" id="3.30.565.10">
    <property type="entry name" value="Histidine kinase-like ATPase, C-terminal domain"/>
    <property type="match status" value="1"/>
</dbReference>
<evidence type="ECO:0000256" key="10">
    <source>
        <dbReference type="SAM" id="Phobius"/>
    </source>
</evidence>
<keyword evidence="10" id="KW-0812">Transmembrane</keyword>
<evidence type="ECO:0000256" key="4">
    <source>
        <dbReference type="ARBA" id="ARBA00022679"/>
    </source>
</evidence>
<accession>A0ABQ3U3K5</accession>
<keyword evidence="10" id="KW-0472">Membrane</keyword>
<dbReference type="Proteomes" id="UP001054854">
    <property type="component" value="Unassembled WGS sequence"/>
</dbReference>
<dbReference type="PANTHER" id="PTHR24421">
    <property type="entry name" value="NITRATE/NITRITE SENSOR PROTEIN NARX-RELATED"/>
    <property type="match status" value="1"/>
</dbReference>
<evidence type="ECO:0000256" key="7">
    <source>
        <dbReference type="ARBA" id="ARBA00022840"/>
    </source>
</evidence>
<dbReference type="Gene3D" id="1.20.5.1930">
    <property type="match status" value="1"/>
</dbReference>
<gene>
    <name evidence="12" type="ORF">TPA0910_46280</name>
</gene>
<keyword evidence="10" id="KW-1133">Transmembrane helix</keyword>
<feature type="transmembrane region" description="Helical" evidence="10">
    <location>
        <begin position="165"/>
        <end position="184"/>
    </location>
</feature>
<evidence type="ECO:0000256" key="9">
    <source>
        <dbReference type="SAM" id="MobiDB-lite"/>
    </source>
</evidence>
<evidence type="ECO:0000256" key="8">
    <source>
        <dbReference type="ARBA" id="ARBA00023012"/>
    </source>
</evidence>